<comment type="similarity">
    <text evidence="3 8">Belongs to the glycosyl hydrolase 47 family.</text>
</comment>
<name>A2E4P6_TRIV3</name>
<feature type="active site" description="Proton donor" evidence="6">
    <location>
        <position position="104"/>
    </location>
</feature>
<dbReference type="OrthoDB" id="8118055at2759"/>
<dbReference type="GO" id="GO:0005783">
    <property type="term" value="C:endoplasmic reticulum"/>
    <property type="evidence" value="ECO:0000318"/>
    <property type="project" value="GO_Central"/>
</dbReference>
<dbReference type="PRINTS" id="PR00747">
    <property type="entry name" value="GLYHDRLASE47"/>
</dbReference>
<dbReference type="InterPro" id="IPR012341">
    <property type="entry name" value="6hp_glycosidase-like_sf"/>
</dbReference>
<reference evidence="9" key="2">
    <citation type="journal article" date="2007" name="Science">
        <title>Draft genome sequence of the sexually transmitted pathogen Trichomonas vaginalis.</title>
        <authorList>
            <person name="Carlton J.M."/>
            <person name="Hirt R.P."/>
            <person name="Silva J.C."/>
            <person name="Delcher A.L."/>
            <person name="Schatz M."/>
            <person name="Zhao Q."/>
            <person name="Wortman J.R."/>
            <person name="Bidwell S.L."/>
            <person name="Alsmark U.C.M."/>
            <person name="Besteiro S."/>
            <person name="Sicheritz-Ponten T."/>
            <person name="Noel C.J."/>
            <person name="Dacks J.B."/>
            <person name="Foster P.G."/>
            <person name="Simillion C."/>
            <person name="Van de Peer Y."/>
            <person name="Miranda-Saavedra D."/>
            <person name="Barton G.J."/>
            <person name="Westrop G.D."/>
            <person name="Mueller S."/>
            <person name="Dessi D."/>
            <person name="Fiori P.L."/>
            <person name="Ren Q."/>
            <person name="Paulsen I."/>
            <person name="Zhang H."/>
            <person name="Bastida-Corcuera F.D."/>
            <person name="Simoes-Barbosa A."/>
            <person name="Brown M.T."/>
            <person name="Hayes R.D."/>
            <person name="Mukherjee M."/>
            <person name="Okumura C.Y."/>
            <person name="Schneider R."/>
            <person name="Smith A.J."/>
            <person name="Vanacova S."/>
            <person name="Villalvazo M."/>
            <person name="Haas B.J."/>
            <person name="Pertea M."/>
            <person name="Feldblyum T.V."/>
            <person name="Utterback T.R."/>
            <person name="Shu C.L."/>
            <person name="Osoegawa K."/>
            <person name="de Jong P.J."/>
            <person name="Hrdy I."/>
            <person name="Horvathova L."/>
            <person name="Zubacova Z."/>
            <person name="Dolezal P."/>
            <person name="Malik S.B."/>
            <person name="Logsdon J.M. Jr."/>
            <person name="Henze K."/>
            <person name="Gupta A."/>
            <person name="Wang C.C."/>
            <person name="Dunne R.L."/>
            <person name="Upcroft J.A."/>
            <person name="Upcroft P."/>
            <person name="White O."/>
            <person name="Salzberg S.L."/>
            <person name="Tang P."/>
            <person name="Chiu C.-H."/>
            <person name="Lee Y.-S."/>
            <person name="Embley T.M."/>
            <person name="Coombs G.H."/>
            <person name="Mottram J.C."/>
            <person name="Tachezy J."/>
            <person name="Fraser-Liggett C.M."/>
            <person name="Johnson P.J."/>
        </authorList>
    </citation>
    <scope>NUCLEOTIDE SEQUENCE [LARGE SCALE GENOMIC DNA]</scope>
    <source>
        <strain evidence="9">G3</strain>
    </source>
</reference>
<keyword evidence="7" id="KW-0479">Metal-binding</keyword>
<feature type="active site" evidence="6">
    <location>
        <position position="232"/>
    </location>
</feature>
<dbReference type="GO" id="GO:0005975">
    <property type="term" value="P:carbohydrate metabolic process"/>
    <property type="evidence" value="ECO:0007669"/>
    <property type="project" value="InterPro"/>
</dbReference>
<feature type="active site" description="Proton donor" evidence="6">
    <location>
        <position position="341"/>
    </location>
</feature>
<evidence type="ECO:0000313" key="9">
    <source>
        <dbReference type="EMBL" id="EAY12356.1"/>
    </source>
</evidence>
<dbReference type="EC" id="3.2.1.-" evidence="8"/>
<dbReference type="GO" id="GO:0036503">
    <property type="term" value="P:ERAD pathway"/>
    <property type="evidence" value="ECO:0000318"/>
    <property type="project" value="GO_Central"/>
</dbReference>
<protein>
    <recommendedName>
        <fullName evidence="8">alpha-1,2-Mannosidase</fullName>
        <ecNumber evidence="8">3.2.1.-</ecNumber>
    </recommendedName>
</protein>
<keyword evidence="5" id="KW-1015">Disulfide bond</keyword>
<dbReference type="EMBL" id="DS113303">
    <property type="protein sequence ID" value="EAY12356.1"/>
    <property type="molecule type" value="Genomic_DNA"/>
</dbReference>
<dbReference type="Gene3D" id="1.50.10.10">
    <property type="match status" value="1"/>
</dbReference>
<sequence>MEKNAKPFLDLYGHDPPIVSPDYVKLDQIKEAFRYAWNSYKRLCWGHDLLNPSTGKCEDTLHGGLTIVDSLTSLILMNLTEEYKEARNFVETKFSLKGTWTPFEFIIRYLASFESAYQLTNDTLYLEKAQLCMDLVFDLIDNNGNFYDVFTITNRDGEMKTTRNYGETTLALIGTLQLEFLTMTAITKNTSYVGKAFLAYRRLFSMYSKSGFIYDLNEYKPDGFIKIGEESDSFYEYILKTYFLSGGISYELFNRHLMFMDDVRKNLVNIQGNMDIYYIGTNLKGIRFPHASHLSAFLPGMITMGTIIANSHARDDFELATNLVEGYVKTANLMKTGLLPEEFEYKYGNRTKKYVECSNANYHLRPEVIESIYYLWKMTGDEKYREYNWEFFKKINTTCRMENGFSPISDVDGNYSYIGNMESYFFSETLKYLFLTFSDSSYMPMTEWIFNTEGHPFKKWNDLQRRDYRDFML</sequence>
<evidence type="ECO:0000256" key="8">
    <source>
        <dbReference type="RuleBase" id="RU361193"/>
    </source>
</evidence>
<dbReference type="FunFam" id="1.50.10.10:FF:000066">
    <property type="entry name" value="alpha-1,2-Mannosidase"/>
    <property type="match status" value="1"/>
</dbReference>
<comment type="cofactor">
    <cofactor evidence="1 7">
        <name>Ca(2+)</name>
        <dbReference type="ChEBI" id="CHEBI:29108"/>
    </cofactor>
</comment>
<dbReference type="AlphaFoldDB" id="A2E4P6"/>
<proteinExistence type="inferred from homology"/>
<reference evidence="9" key="1">
    <citation type="submission" date="2006-10" db="EMBL/GenBank/DDBJ databases">
        <authorList>
            <person name="Amadeo P."/>
            <person name="Zhao Q."/>
            <person name="Wortman J."/>
            <person name="Fraser-Liggett C."/>
            <person name="Carlton J."/>
        </authorList>
    </citation>
    <scope>NUCLEOTIDE SEQUENCE</scope>
    <source>
        <strain evidence="9">G3</strain>
    </source>
</reference>
<dbReference type="Proteomes" id="UP000001542">
    <property type="component" value="Unassembled WGS sequence"/>
</dbReference>
<dbReference type="GO" id="GO:0000139">
    <property type="term" value="C:Golgi membrane"/>
    <property type="evidence" value="ECO:0000318"/>
    <property type="project" value="GO_Central"/>
</dbReference>
<dbReference type="Pfam" id="PF01532">
    <property type="entry name" value="Glyco_hydro_47"/>
    <property type="match status" value="1"/>
</dbReference>
<dbReference type="GO" id="GO:0005509">
    <property type="term" value="F:calcium ion binding"/>
    <property type="evidence" value="ECO:0007669"/>
    <property type="project" value="InterPro"/>
</dbReference>
<dbReference type="GO" id="GO:0004571">
    <property type="term" value="F:mannosyl-oligosaccharide 1,2-alpha-mannosidase activity"/>
    <property type="evidence" value="ECO:0000318"/>
    <property type="project" value="GO_Central"/>
</dbReference>
<dbReference type="InterPro" id="IPR036026">
    <property type="entry name" value="Seven-hairpin_glycosidases"/>
</dbReference>
<evidence type="ECO:0000256" key="3">
    <source>
        <dbReference type="ARBA" id="ARBA00007658"/>
    </source>
</evidence>
<evidence type="ECO:0000256" key="2">
    <source>
        <dbReference type="ARBA" id="ARBA00004922"/>
    </source>
</evidence>
<keyword evidence="7" id="KW-0106">Calcium</keyword>
<accession>A2E4P6</accession>
<gene>
    <name evidence="9" type="ORF">TVAG_245880</name>
</gene>
<evidence type="ECO:0000256" key="4">
    <source>
        <dbReference type="ARBA" id="ARBA00022801"/>
    </source>
</evidence>
<dbReference type="KEGG" id="tva:4770314"/>
<dbReference type="InterPro" id="IPR050749">
    <property type="entry name" value="Glycosyl_Hydrolase_47"/>
</dbReference>
<feature type="active site" evidence="6">
    <location>
        <position position="367"/>
    </location>
</feature>
<evidence type="ECO:0000256" key="5">
    <source>
        <dbReference type="ARBA" id="ARBA00023157"/>
    </source>
</evidence>
<evidence type="ECO:0000256" key="7">
    <source>
        <dbReference type="PIRSR" id="PIRSR601382-2"/>
    </source>
</evidence>
<dbReference type="InParanoid" id="A2E4P6"/>
<dbReference type="FunCoup" id="A2E4P6">
    <property type="interactions" value="657"/>
</dbReference>
<comment type="pathway">
    <text evidence="2">Protein modification; protein glycosylation.</text>
</comment>
<dbReference type="PANTHER" id="PTHR11742:SF6">
    <property type="entry name" value="MANNOSYL-OLIGOSACCHARIDE ALPHA-1,2-MANNOSIDASE IA-RELATED"/>
    <property type="match status" value="1"/>
</dbReference>
<keyword evidence="8" id="KW-0326">Glycosidase</keyword>
<evidence type="ECO:0000313" key="10">
    <source>
        <dbReference type="Proteomes" id="UP000001542"/>
    </source>
</evidence>
<feature type="binding site" evidence="7">
    <location>
        <position position="452"/>
    </location>
    <ligand>
        <name>Ca(2+)</name>
        <dbReference type="ChEBI" id="CHEBI:29108"/>
    </ligand>
</feature>
<evidence type="ECO:0000256" key="6">
    <source>
        <dbReference type="PIRSR" id="PIRSR601382-1"/>
    </source>
</evidence>
<dbReference type="STRING" id="5722.A2E4P6"/>
<dbReference type="eggNOG" id="KOG2204">
    <property type="taxonomic scope" value="Eukaryota"/>
</dbReference>
<dbReference type="InterPro" id="IPR001382">
    <property type="entry name" value="Glyco_hydro_47"/>
</dbReference>
<dbReference type="SMR" id="A2E4P6"/>
<organism evidence="9 10">
    <name type="scientific">Trichomonas vaginalis (strain ATCC PRA-98 / G3)</name>
    <dbReference type="NCBI Taxonomy" id="412133"/>
    <lineage>
        <taxon>Eukaryota</taxon>
        <taxon>Metamonada</taxon>
        <taxon>Parabasalia</taxon>
        <taxon>Trichomonadida</taxon>
        <taxon>Trichomonadidae</taxon>
        <taxon>Trichomonas</taxon>
    </lineage>
</organism>
<dbReference type="VEuPathDB" id="TrichDB:TVAGG3_0862460"/>
<dbReference type="PANTHER" id="PTHR11742">
    <property type="entry name" value="MANNOSYL-OLIGOSACCHARIDE ALPHA-1,2-MANNOSIDASE-RELATED"/>
    <property type="match status" value="1"/>
</dbReference>
<dbReference type="VEuPathDB" id="TrichDB:TVAG_245880"/>
<keyword evidence="10" id="KW-1185">Reference proteome</keyword>
<dbReference type="SUPFAM" id="SSF48225">
    <property type="entry name" value="Seven-hairpin glycosidases"/>
    <property type="match status" value="1"/>
</dbReference>
<keyword evidence="4 8" id="KW-0378">Hydrolase</keyword>
<evidence type="ECO:0000256" key="1">
    <source>
        <dbReference type="ARBA" id="ARBA00001913"/>
    </source>
</evidence>